<dbReference type="InParanoid" id="A0A2I4CMP0"/>
<dbReference type="PROSITE" id="PS50853">
    <property type="entry name" value="FN3"/>
    <property type="match status" value="1"/>
</dbReference>
<keyword evidence="2" id="KW-0732">Signal</keyword>
<keyword evidence="4" id="KW-1185">Reference proteome</keyword>
<dbReference type="OrthoDB" id="8947665at2759"/>
<dbReference type="RefSeq" id="XP_013881256.1">
    <property type="nucleotide sequence ID" value="XM_014025802.1"/>
</dbReference>
<dbReference type="GeneID" id="106530218"/>
<accession>A0A2I4CMP0</accession>
<feature type="chain" id="PRO_5014129914" evidence="2">
    <location>
        <begin position="19"/>
        <end position="326"/>
    </location>
</feature>
<name>A0A2I4CMP0_AUSLI</name>
<dbReference type="SUPFAM" id="SSF49265">
    <property type="entry name" value="Fibronectin type III"/>
    <property type="match status" value="2"/>
</dbReference>
<dbReference type="InterPro" id="IPR036116">
    <property type="entry name" value="FN3_sf"/>
</dbReference>
<keyword evidence="5" id="KW-0675">Receptor</keyword>
<sequence length="326" mass="36942">MTGFPLLVLVLLLQLGSALWSLPAPVNLTVSSLNFQHVLRWDPGPGSPPGTRYRIFRGLNRGKMKHFHKSTGETWFRVKLDPLKHHHLTVQAFFNNTTSPQSSSIIFSPSADTTIGPPVFSLAGCGTCIQGNISLPFPDRKQFDPSFMVWWRKEKNDKEDHLETRNRSFILTNLERGAKFCVRIKIKTRLNPNTLLSNWSCTFSSPEEPDTEMLLTGVVSALLVFVPVVLTMVLLCLRYTGFICKRRKARPQALMFLMKGSAGHVTSHQPLPVVVPSRAVRHLVRRSERVQKGIVARFRKFRASVKAAPLRFCAADEPKRRLYRID</sequence>
<dbReference type="Pfam" id="PF01108">
    <property type="entry name" value="Tissue_fac"/>
    <property type="match status" value="1"/>
</dbReference>
<evidence type="ECO:0000259" key="3">
    <source>
        <dbReference type="PROSITE" id="PS50853"/>
    </source>
</evidence>
<feature type="domain" description="Fibronectin type-III" evidence="3">
    <location>
        <begin position="24"/>
        <end position="113"/>
    </location>
</feature>
<dbReference type="Proteomes" id="UP000192220">
    <property type="component" value="Unplaced"/>
</dbReference>
<dbReference type="GO" id="GO:0004896">
    <property type="term" value="F:cytokine receptor activity"/>
    <property type="evidence" value="ECO:0007669"/>
    <property type="project" value="TreeGrafter"/>
</dbReference>
<dbReference type="InterPro" id="IPR050650">
    <property type="entry name" value="Type-II_Cytokine-TF_Rcpt"/>
</dbReference>
<dbReference type="Pfam" id="PF09294">
    <property type="entry name" value="Interfer-bind"/>
    <property type="match status" value="1"/>
</dbReference>
<keyword evidence="1" id="KW-1133">Transmembrane helix</keyword>
<dbReference type="AlphaFoldDB" id="A0A2I4CMP0"/>
<organism evidence="4 5">
    <name type="scientific">Austrofundulus limnaeus</name>
    <name type="common">Annual killifish</name>
    <dbReference type="NCBI Taxonomy" id="52670"/>
    <lineage>
        <taxon>Eukaryota</taxon>
        <taxon>Metazoa</taxon>
        <taxon>Chordata</taxon>
        <taxon>Craniata</taxon>
        <taxon>Vertebrata</taxon>
        <taxon>Euteleostomi</taxon>
        <taxon>Actinopterygii</taxon>
        <taxon>Neopterygii</taxon>
        <taxon>Teleostei</taxon>
        <taxon>Neoteleostei</taxon>
        <taxon>Acanthomorphata</taxon>
        <taxon>Ovalentaria</taxon>
        <taxon>Atherinomorphae</taxon>
        <taxon>Cyprinodontiformes</taxon>
        <taxon>Rivulidae</taxon>
        <taxon>Austrofundulus</taxon>
    </lineage>
</organism>
<keyword evidence="1" id="KW-0812">Transmembrane</keyword>
<feature type="signal peptide" evidence="2">
    <location>
        <begin position="1"/>
        <end position="18"/>
    </location>
</feature>
<dbReference type="PANTHER" id="PTHR20859">
    <property type="entry name" value="INTERFERON/INTERLEUKIN RECEPTOR"/>
    <property type="match status" value="1"/>
</dbReference>
<proteinExistence type="predicted"/>
<dbReference type="PANTHER" id="PTHR20859:SF53">
    <property type="entry name" value="INTERLEUKIN-22 RECEPTOR SUBUNIT ALPHA-1"/>
    <property type="match status" value="1"/>
</dbReference>
<keyword evidence="1" id="KW-0472">Membrane</keyword>
<gene>
    <name evidence="5" type="primary">LOC106530218</name>
</gene>
<dbReference type="Gene3D" id="2.60.40.10">
    <property type="entry name" value="Immunoglobulins"/>
    <property type="match status" value="1"/>
</dbReference>
<dbReference type="InterPro" id="IPR003961">
    <property type="entry name" value="FN3_dom"/>
</dbReference>
<dbReference type="STRING" id="52670.A0A2I4CMP0"/>
<reference evidence="5" key="1">
    <citation type="submission" date="2025-08" db="UniProtKB">
        <authorList>
            <consortium name="RefSeq"/>
        </authorList>
    </citation>
    <scope>IDENTIFICATION</scope>
</reference>
<dbReference type="GO" id="GO:0005886">
    <property type="term" value="C:plasma membrane"/>
    <property type="evidence" value="ECO:0007669"/>
    <property type="project" value="TreeGrafter"/>
</dbReference>
<protein>
    <submittedName>
        <fullName evidence="5">Interferon alpha/beta receptor 2</fullName>
    </submittedName>
</protein>
<dbReference type="InterPro" id="IPR013783">
    <property type="entry name" value="Ig-like_fold"/>
</dbReference>
<feature type="transmembrane region" description="Helical" evidence="1">
    <location>
        <begin position="213"/>
        <end position="237"/>
    </location>
</feature>
<dbReference type="InterPro" id="IPR015373">
    <property type="entry name" value="Interferon/interleukin_rcp_dom"/>
</dbReference>
<evidence type="ECO:0000256" key="2">
    <source>
        <dbReference type="SAM" id="SignalP"/>
    </source>
</evidence>
<evidence type="ECO:0000256" key="1">
    <source>
        <dbReference type="SAM" id="Phobius"/>
    </source>
</evidence>
<dbReference type="KEGG" id="alim:106530218"/>
<evidence type="ECO:0000313" key="5">
    <source>
        <dbReference type="RefSeq" id="XP_013881256.1"/>
    </source>
</evidence>
<dbReference type="CDD" id="cd00063">
    <property type="entry name" value="FN3"/>
    <property type="match status" value="1"/>
</dbReference>
<evidence type="ECO:0000313" key="4">
    <source>
        <dbReference type="Proteomes" id="UP000192220"/>
    </source>
</evidence>